<dbReference type="GO" id="GO:0005886">
    <property type="term" value="C:plasma membrane"/>
    <property type="evidence" value="ECO:0007669"/>
    <property type="project" value="UniProtKB-SubCell"/>
</dbReference>
<dbReference type="NCBIfam" id="TIGR00739">
    <property type="entry name" value="yajC"/>
    <property type="match status" value="1"/>
</dbReference>
<evidence type="ECO:0000256" key="2">
    <source>
        <dbReference type="ARBA" id="ARBA00006742"/>
    </source>
</evidence>
<organism evidence="11 12">
    <name type="scientific">Heliobacterium mobile</name>
    <name type="common">Heliobacillus mobilis</name>
    <dbReference type="NCBI Taxonomy" id="28064"/>
    <lineage>
        <taxon>Bacteria</taxon>
        <taxon>Bacillati</taxon>
        <taxon>Bacillota</taxon>
        <taxon>Clostridia</taxon>
        <taxon>Eubacteriales</taxon>
        <taxon>Heliobacteriaceae</taxon>
        <taxon>Heliobacterium</taxon>
    </lineage>
</organism>
<comment type="similarity">
    <text evidence="2">Belongs to the YajC family.</text>
</comment>
<dbReference type="PRINTS" id="PR01853">
    <property type="entry name" value="YAJCTRNLCASE"/>
</dbReference>
<proteinExistence type="inferred from homology"/>
<evidence type="ECO:0000256" key="10">
    <source>
        <dbReference type="SAM" id="Phobius"/>
    </source>
</evidence>
<comment type="caution">
    <text evidence="11">The sequence shown here is derived from an EMBL/GenBank/DDBJ whole genome shotgun (WGS) entry which is preliminary data.</text>
</comment>
<name>A0A6I3SL95_HELMO</name>
<dbReference type="Pfam" id="PF02699">
    <property type="entry name" value="YajC"/>
    <property type="match status" value="1"/>
</dbReference>
<dbReference type="Proteomes" id="UP000430670">
    <property type="component" value="Unassembled WGS sequence"/>
</dbReference>
<keyword evidence="5 10" id="KW-0812">Transmembrane</keyword>
<reference evidence="11 12" key="1">
    <citation type="submission" date="2019-11" db="EMBL/GenBank/DDBJ databases">
        <title>Whole-genome sequence of a the green, strictly anaerobic photosynthetic bacterium Heliobacillus mobilis DSM 6151.</title>
        <authorList>
            <person name="Kyndt J.A."/>
            <person name="Meyer T.E."/>
        </authorList>
    </citation>
    <scope>NUCLEOTIDE SEQUENCE [LARGE SCALE GENOMIC DNA]</scope>
    <source>
        <strain evidence="11 12">DSM 6151</strain>
    </source>
</reference>
<dbReference type="AlphaFoldDB" id="A0A6I3SL95"/>
<keyword evidence="9 10" id="KW-0472">Membrane</keyword>
<protein>
    <submittedName>
        <fullName evidence="11">Preprotein translocase subunit YajC</fullName>
    </submittedName>
</protein>
<gene>
    <name evidence="11" type="primary">yajC</name>
    <name evidence="11" type="ORF">GJ688_12085</name>
</gene>
<dbReference type="SMART" id="SM01323">
    <property type="entry name" value="YajC"/>
    <property type="match status" value="1"/>
</dbReference>
<evidence type="ECO:0000313" key="11">
    <source>
        <dbReference type="EMBL" id="MTV49711.1"/>
    </source>
</evidence>
<evidence type="ECO:0000256" key="7">
    <source>
        <dbReference type="ARBA" id="ARBA00022989"/>
    </source>
</evidence>
<evidence type="ECO:0000256" key="3">
    <source>
        <dbReference type="ARBA" id="ARBA00022448"/>
    </source>
</evidence>
<dbReference type="OrthoDB" id="9800132at2"/>
<dbReference type="EMBL" id="WNKU01000014">
    <property type="protein sequence ID" value="MTV49711.1"/>
    <property type="molecule type" value="Genomic_DNA"/>
</dbReference>
<keyword evidence="4" id="KW-1003">Cell membrane</keyword>
<keyword evidence="6" id="KW-0653">Protein transport</keyword>
<dbReference type="PANTHER" id="PTHR33909">
    <property type="entry name" value="SEC TRANSLOCON ACCESSORY COMPLEX SUBUNIT YAJC"/>
    <property type="match status" value="1"/>
</dbReference>
<dbReference type="RefSeq" id="WP_155476807.1">
    <property type="nucleotide sequence ID" value="NZ_WNKU01000014.1"/>
</dbReference>
<evidence type="ECO:0000256" key="8">
    <source>
        <dbReference type="ARBA" id="ARBA00023010"/>
    </source>
</evidence>
<evidence type="ECO:0000256" key="6">
    <source>
        <dbReference type="ARBA" id="ARBA00022927"/>
    </source>
</evidence>
<dbReference type="GO" id="GO:0015031">
    <property type="term" value="P:protein transport"/>
    <property type="evidence" value="ECO:0007669"/>
    <property type="project" value="UniProtKB-KW"/>
</dbReference>
<feature type="transmembrane region" description="Helical" evidence="10">
    <location>
        <begin position="6"/>
        <end position="22"/>
    </location>
</feature>
<dbReference type="PANTHER" id="PTHR33909:SF1">
    <property type="entry name" value="SEC TRANSLOCON ACCESSORY COMPLEX SUBUNIT YAJC"/>
    <property type="match status" value="1"/>
</dbReference>
<keyword evidence="7 10" id="KW-1133">Transmembrane helix</keyword>
<evidence type="ECO:0000256" key="5">
    <source>
        <dbReference type="ARBA" id="ARBA00022692"/>
    </source>
</evidence>
<keyword evidence="3" id="KW-0813">Transport</keyword>
<comment type="subcellular location">
    <subcellularLocation>
        <location evidence="1">Cell membrane</location>
        <topology evidence="1">Single-pass membrane protein</topology>
    </subcellularLocation>
</comment>
<evidence type="ECO:0000256" key="1">
    <source>
        <dbReference type="ARBA" id="ARBA00004162"/>
    </source>
</evidence>
<dbReference type="InterPro" id="IPR003849">
    <property type="entry name" value="Preprotein_translocase_YajC"/>
</dbReference>
<keyword evidence="8" id="KW-0811">Translocation</keyword>
<evidence type="ECO:0000256" key="9">
    <source>
        <dbReference type="ARBA" id="ARBA00023136"/>
    </source>
</evidence>
<evidence type="ECO:0000313" key="12">
    <source>
        <dbReference type="Proteomes" id="UP000430670"/>
    </source>
</evidence>
<evidence type="ECO:0000256" key="4">
    <source>
        <dbReference type="ARBA" id="ARBA00022475"/>
    </source>
</evidence>
<sequence length="87" mass="9815">MDSSVLLIYMAVLFGAFYFLFIRPQKKAQKEHKQLLDNLKVYDRVLTAGGMYGTITEVGTEIVTLQVAEGVQVEYAKSAILRVVEKE</sequence>
<keyword evidence="12" id="KW-1185">Reference proteome</keyword>
<accession>A0A6I3SL95</accession>